<reference evidence="2 3" key="1">
    <citation type="journal article" date="2018" name="Int. J. Syst. Evol. Microbiol.">
        <title>Lactobacillus bambusae sp. nov., isolated from a traditional fermented Ma-bamboo shoots of Taiwan.</title>
        <authorList>
            <person name="Wang L.-T."/>
        </authorList>
    </citation>
    <scope>NUCLEOTIDE SEQUENCE [LARGE SCALE GENOMIC DNA]</scope>
    <source>
        <strain evidence="2 3">BS-W1</strain>
    </source>
</reference>
<protein>
    <recommendedName>
        <fullName evidence="4">HXXEE domain-containing protein</fullName>
    </recommendedName>
</protein>
<keyword evidence="3" id="KW-1185">Reference proteome</keyword>
<gene>
    <name evidence="2" type="ORF">DCM90_06145</name>
</gene>
<dbReference type="RefSeq" id="WP_109250448.1">
    <property type="nucleotide sequence ID" value="NZ_QCXQ01000002.1"/>
</dbReference>
<proteinExistence type="predicted"/>
<dbReference type="AlphaFoldDB" id="A0A2V1N0B2"/>
<name>A0A2V1N0B2_9LACO</name>
<evidence type="ECO:0000313" key="2">
    <source>
        <dbReference type="EMBL" id="PWG00502.1"/>
    </source>
</evidence>
<comment type="caution">
    <text evidence="2">The sequence shown here is derived from an EMBL/GenBank/DDBJ whole genome shotgun (WGS) entry which is preliminary data.</text>
</comment>
<keyword evidence="1" id="KW-0472">Membrane</keyword>
<feature type="transmembrane region" description="Helical" evidence="1">
    <location>
        <begin position="171"/>
        <end position="189"/>
    </location>
</feature>
<dbReference type="Pfam" id="PF13787">
    <property type="entry name" value="HXXEE"/>
    <property type="match status" value="1"/>
</dbReference>
<evidence type="ECO:0000256" key="1">
    <source>
        <dbReference type="SAM" id="Phobius"/>
    </source>
</evidence>
<keyword evidence="1" id="KW-0812">Transmembrane</keyword>
<feature type="transmembrane region" description="Helical" evidence="1">
    <location>
        <begin position="140"/>
        <end position="164"/>
    </location>
</feature>
<evidence type="ECO:0008006" key="4">
    <source>
        <dbReference type="Google" id="ProtNLM"/>
    </source>
</evidence>
<dbReference type="Proteomes" id="UP000245080">
    <property type="component" value="Unassembled WGS sequence"/>
</dbReference>
<sequence length="216" mass="25256">MTIWLWFVRWGWLYCMLAMSILLSVQLILNWRSWNTLTKLGAFTVIVLTLHVWEEWVIPGGFHVIYNLHSQFPDRYPMSELTDMLTNFLGGLLWFSLTETKHFDPRMGVATALFSFFEFIIHNFLALQSLAAFGRVGQNVYYAPGLITATLCWLPLDIGFVVYFNQHQPSLKIFSQGVLILLLMTFFIVQLPEKVLKNPINPYAFDNQGWYQQFKK</sequence>
<feature type="transmembrane region" description="Helical" evidence="1">
    <location>
        <begin position="40"/>
        <end position="58"/>
    </location>
</feature>
<dbReference type="InterPro" id="IPR025671">
    <property type="entry name" value="HXXEE"/>
</dbReference>
<organism evidence="2 3">
    <name type="scientific">Levilactobacillus bambusae</name>
    <dbReference type="NCBI Taxonomy" id="2024736"/>
    <lineage>
        <taxon>Bacteria</taxon>
        <taxon>Bacillati</taxon>
        <taxon>Bacillota</taxon>
        <taxon>Bacilli</taxon>
        <taxon>Lactobacillales</taxon>
        <taxon>Lactobacillaceae</taxon>
        <taxon>Levilactobacillus</taxon>
    </lineage>
</organism>
<evidence type="ECO:0000313" key="3">
    <source>
        <dbReference type="Proteomes" id="UP000245080"/>
    </source>
</evidence>
<feature type="transmembrane region" description="Helical" evidence="1">
    <location>
        <begin position="6"/>
        <end position="28"/>
    </location>
</feature>
<feature type="transmembrane region" description="Helical" evidence="1">
    <location>
        <begin position="109"/>
        <end position="134"/>
    </location>
</feature>
<accession>A0A2V1N0B2</accession>
<keyword evidence="1" id="KW-1133">Transmembrane helix</keyword>
<dbReference type="OrthoDB" id="2591569at2"/>
<dbReference type="EMBL" id="QCXQ01000002">
    <property type="protein sequence ID" value="PWG00502.1"/>
    <property type="molecule type" value="Genomic_DNA"/>
</dbReference>